<protein>
    <submittedName>
        <fullName evidence="3">Uncharacterized protein</fullName>
    </submittedName>
</protein>
<feature type="region of interest" description="Disordered" evidence="1">
    <location>
        <begin position="1"/>
        <end position="42"/>
    </location>
</feature>
<evidence type="ECO:0000313" key="3">
    <source>
        <dbReference type="EMBL" id="KAL1586858.1"/>
    </source>
</evidence>
<evidence type="ECO:0000256" key="1">
    <source>
        <dbReference type="SAM" id="MobiDB-lite"/>
    </source>
</evidence>
<evidence type="ECO:0000256" key="2">
    <source>
        <dbReference type="SAM" id="Phobius"/>
    </source>
</evidence>
<dbReference type="EMBL" id="JAAQHG020000012">
    <property type="protein sequence ID" value="KAL1586858.1"/>
    <property type="molecule type" value="Genomic_DNA"/>
</dbReference>
<proteinExistence type="predicted"/>
<gene>
    <name evidence="3" type="ORF">WHR41_04168</name>
</gene>
<organism evidence="3 4">
    <name type="scientific">Cladosporium halotolerans</name>
    <dbReference type="NCBI Taxonomy" id="1052096"/>
    <lineage>
        <taxon>Eukaryota</taxon>
        <taxon>Fungi</taxon>
        <taxon>Dikarya</taxon>
        <taxon>Ascomycota</taxon>
        <taxon>Pezizomycotina</taxon>
        <taxon>Dothideomycetes</taxon>
        <taxon>Dothideomycetidae</taxon>
        <taxon>Cladosporiales</taxon>
        <taxon>Cladosporiaceae</taxon>
        <taxon>Cladosporium</taxon>
    </lineage>
</organism>
<keyword evidence="2" id="KW-0472">Membrane</keyword>
<dbReference type="GeneID" id="96005612"/>
<dbReference type="AlphaFoldDB" id="A0AB34KPY3"/>
<comment type="caution">
    <text evidence="3">The sequence shown here is derived from an EMBL/GenBank/DDBJ whole genome shotgun (WGS) entry which is preliminary data.</text>
</comment>
<name>A0AB34KPY3_9PEZI</name>
<evidence type="ECO:0000313" key="4">
    <source>
        <dbReference type="Proteomes" id="UP000803884"/>
    </source>
</evidence>
<keyword evidence="2" id="KW-1133">Transmembrane helix</keyword>
<accession>A0AB34KPY3</accession>
<dbReference type="RefSeq" id="XP_069229963.1">
    <property type="nucleotide sequence ID" value="XM_069372774.1"/>
</dbReference>
<reference evidence="3 4" key="1">
    <citation type="journal article" date="2020" name="Microbiol. Resour. Announc.">
        <title>Draft Genome Sequence of a Cladosporium Species Isolated from the Mesophotic Ascidian Didemnum maculosum.</title>
        <authorList>
            <person name="Gioti A."/>
            <person name="Siaperas R."/>
            <person name="Nikolaivits E."/>
            <person name="Le Goff G."/>
            <person name="Ouazzani J."/>
            <person name="Kotoulas G."/>
            <person name="Topakas E."/>
        </authorList>
    </citation>
    <scope>NUCLEOTIDE SEQUENCE [LARGE SCALE GENOMIC DNA]</scope>
    <source>
        <strain evidence="3 4">TM138-S3</strain>
    </source>
</reference>
<feature type="transmembrane region" description="Helical" evidence="2">
    <location>
        <begin position="153"/>
        <end position="177"/>
    </location>
</feature>
<sequence length="202" mass="22620">MSAAKGRESPMGSHSAAEEGLPLYEEFQVSEPQADALPPPNATPDEVRDYLTSLLRNKHHLPDDHVRRVVACWTIGTGRELRTYTPHMYLGIFGREDGWALYRDINLEISKSQKKTFWEKRGIYIFSAISFTLMFICVMLLTHDVDETAQTVAAVLVVPSMVMCVSSVAILVIYLVVGVPSPEKRIERDLQACTRREGLPAA</sequence>
<dbReference type="Proteomes" id="UP000803884">
    <property type="component" value="Unassembled WGS sequence"/>
</dbReference>
<feature type="transmembrane region" description="Helical" evidence="2">
    <location>
        <begin position="122"/>
        <end position="141"/>
    </location>
</feature>
<keyword evidence="4" id="KW-1185">Reference proteome</keyword>
<keyword evidence="2" id="KW-0812">Transmembrane</keyword>